<feature type="signal peptide" evidence="6">
    <location>
        <begin position="1"/>
        <end position="28"/>
    </location>
</feature>
<dbReference type="SMART" id="SM00409">
    <property type="entry name" value="IG"/>
    <property type="match status" value="4"/>
</dbReference>
<dbReference type="InterPro" id="IPR013783">
    <property type="entry name" value="Ig-like_fold"/>
</dbReference>
<evidence type="ECO:0000256" key="5">
    <source>
        <dbReference type="ARBA" id="ARBA00023319"/>
    </source>
</evidence>
<dbReference type="SUPFAM" id="SSF48726">
    <property type="entry name" value="Immunoglobulin"/>
    <property type="match status" value="3"/>
</dbReference>
<feature type="domain" description="Immunoglobulin" evidence="7">
    <location>
        <begin position="538"/>
        <end position="627"/>
    </location>
</feature>
<comment type="subcellular location">
    <subcellularLocation>
        <location evidence="1">Membrane</location>
        <topology evidence="1">Single-pass type I membrane protein</topology>
    </subcellularLocation>
</comment>
<dbReference type="PANTHER" id="PTHR11640:SF164">
    <property type="entry name" value="MAM DOMAIN-CONTAINING GLYCOSYLPHOSPHATIDYLINOSITOL ANCHOR PROTEIN 1"/>
    <property type="match status" value="1"/>
</dbReference>
<protein>
    <submittedName>
        <fullName evidence="8">Ig I-set domain-containing protein</fullName>
    </submittedName>
</protein>
<dbReference type="OrthoDB" id="5135378at2"/>
<organism evidence="8 9">
    <name type="scientific">Cryptosporangium arvum DSM 44712</name>
    <dbReference type="NCBI Taxonomy" id="927661"/>
    <lineage>
        <taxon>Bacteria</taxon>
        <taxon>Bacillati</taxon>
        <taxon>Actinomycetota</taxon>
        <taxon>Actinomycetes</taxon>
        <taxon>Cryptosporangiales</taxon>
        <taxon>Cryptosporangiaceae</taxon>
        <taxon>Cryptosporangium</taxon>
    </lineage>
</organism>
<comment type="caution">
    <text evidence="8">The sequence shown here is derived from an EMBL/GenBank/DDBJ whole genome shotgun (WGS) entry which is preliminary data.</text>
</comment>
<dbReference type="GO" id="GO:0050839">
    <property type="term" value="F:cell adhesion molecule binding"/>
    <property type="evidence" value="ECO:0007669"/>
    <property type="project" value="TreeGrafter"/>
</dbReference>
<dbReference type="InterPro" id="IPR051275">
    <property type="entry name" value="Cell_adhesion_signaling"/>
</dbReference>
<name>A0A010YI07_9ACTN</name>
<dbReference type="HOGENOM" id="CLU_379802_0_0_11"/>
<feature type="domain" description="Immunoglobulin" evidence="7">
    <location>
        <begin position="637"/>
        <end position="727"/>
    </location>
</feature>
<evidence type="ECO:0000313" key="8">
    <source>
        <dbReference type="EMBL" id="EXG79915.1"/>
    </source>
</evidence>
<keyword evidence="3" id="KW-1015">Disulfide bond</keyword>
<dbReference type="GO" id="GO:0005886">
    <property type="term" value="C:plasma membrane"/>
    <property type="evidence" value="ECO:0007669"/>
    <property type="project" value="TreeGrafter"/>
</dbReference>
<dbReference type="AlphaFoldDB" id="A0A010YI07"/>
<evidence type="ECO:0000313" key="9">
    <source>
        <dbReference type="Proteomes" id="UP000021053"/>
    </source>
</evidence>
<dbReference type="PATRIC" id="fig|927661.3.peg.951"/>
<evidence type="ECO:0000259" key="7">
    <source>
        <dbReference type="SMART" id="SM00409"/>
    </source>
</evidence>
<keyword evidence="4" id="KW-0325">Glycoprotein</keyword>
<proteinExistence type="predicted"/>
<dbReference type="GO" id="GO:0098609">
    <property type="term" value="P:cell-cell adhesion"/>
    <property type="evidence" value="ECO:0007669"/>
    <property type="project" value="TreeGrafter"/>
</dbReference>
<dbReference type="GO" id="GO:0005975">
    <property type="term" value="P:carbohydrate metabolic process"/>
    <property type="evidence" value="ECO:0007669"/>
    <property type="project" value="UniProtKB-ARBA"/>
</dbReference>
<accession>A0A010YI07</accession>
<feature type="chain" id="PRO_5001458102" evidence="6">
    <location>
        <begin position="29"/>
        <end position="729"/>
    </location>
</feature>
<sequence length="729" mass="72878">MHVRRALAFGLGLATAVALVGVPAPVWAAPPTITVQPTVEASPAGGNIELTVGATAPGGGSLNYQWLYELIKGSGVWLPVPNSLLGVGVSGANTDTLKLNGVLTALNAIGLKVQVTAAGESATSDPVGVVVGDPPTIGAVAQVESRAVSGGDVHLTATAAGASPLVYSWQVLKPAALLSRWTSLTNGSGVSGARTATLALSNLTADVAKNSYRLVVTNPVGVDISDPVKIDVGVAPTVTNPVDAAAAGGSATFNSTIAGNPVPSVKWQKRASVNDAWVDLTSDAGTVSLADNVSTVKLGKLTTSDNGSQVRVVASNSFNETATSQPATITVAGSKPTITDPANIITLGVGNLLSVNVTGDPAPAVTWQRKSPASGSSWEDLSGVGTLVPTGVSTWLASMPLSGLTSALSGYKFRAVARNAVDTVVSDSSTLVAGLLPTVTNPADKTASAGAASISVNVTGDPAPTVTWQRRLAGVNAAWEDLAGQGTVSAGVATLPLSSVTSALNGSRYRAVVKNTVGQVVSDAAQLFVGAAPDVSNPTSQTALLGTAMFSAIVTGDPVPTVRWQVLDTSSNARWTNVATGGLFVAGVATLTLTGLTKAQSGNKYRVVATNGIQPDATSDAAVLTVSGTPLSITNPASAVTSALNGSVTLSVAASGEPAPSVQWQSLAPTIGSTWTNLSNGAGVAGATTSQLTLSLLTALRNGYRYRAVATNGSETATSSSSLLTVNIV</sequence>
<keyword evidence="9" id="KW-1185">Reference proteome</keyword>
<keyword evidence="6" id="KW-0732">Signal</keyword>
<feature type="domain" description="Immunoglobulin" evidence="7">
    <location>
        <begin position="240"/>
        <end position="332"/>
    </location>
</feature>
<evidence type="ECO:0000256" key="3">
    <source>
        <dbReference type="ARBA" id="ARBA00023157"/>
    </source>
</evidence>
<keyword evidence="5" id="KW-0393">Immunoglobulin domain</keyword>
<dbReference type="GO" id="GO:0005911">
    <property type="term" value="C:cell-cell junction"/>
    <property type="evidence" value="ECO:0007669"/>
    <property type="project" value="TreeGrafter"/>
</dbReference>
<evidence type="ECO:0000256" key="2">
    <source>
        <dbReference type="ARBA" id="ARBA00023136"/>
    </source>
</evidence>
<keyword evidence="2" id="KW-0472">Membrane</keyword>
<gene>
    <name evidence="8" type="ORF">CryarDRAFT_0967</name>
</gene>
<dbReference type="EMBL" id="JFBT01000001">
    <property type="protein sequence ID" value="EXG79915.1"/>
    <property type="molecule type" value="Genomic_DNA"/>
</dbReference>
<evidence type="ECO:0000256" key="1">
    <source>
        <dbReference type="ARBA" id="ARBA00004479"/>
    </source>
</evidence>
<dbReference type="RefSeq" id="WP_157017361.1">
    <property type="nucleotide sequence ID" value="NZ_KK073874.1"/>
</dbReference>
<dbReference type="Gene3D" id="2.60.40.10">
    <property type="entry name" value="Immunoglobulins"/>
    <property type="match status" value="5"/>
</dbReference>
<dbReference type="InterPro" id="IPR036179">
    <property type="entry name" value="Ig-like_dom_sf"/>
</dbReference>
<evidence type="ECO:0000256" key="4">
    <source>
        <dbReference type="ARBA" id="ARBA00023180"/>
    </source>
</evidence>
<evidence type="ECO:0000256" key="6">
    <source>
        <dbReference type="SAM" id="SignalP"/>
    </source>
</evidence>
<feature type="domain" description="Immunoglobulin" evidence="7">
    <location>
        <begin position="142"/>
        <end position="233"/>
    </location>
</feature>
<dbReference type="PANTHER" id="PTHR11640">
    <property type="entry name" value="NEPHRIN"/>
    <property type="match status" value="1"/>
</dbReference>
<dbReference type="CDD" id="cd00096">
    <property type="entry name" value="Ig"/>
    <property type="match status" value="1"/>
</dbReference>
<dbReference type="InterPro" id="IPR003599">
    <property type="entry name" value="Ig_sub"/>
</dbReference>
<reference evidence="8 9" key="1">
    <citation type="submission" date="2013-07" db="EMBL/GenBank/DDBJ databases">
        <authorList>
            <consortium name="DOE Joint Genome Institute"/>
            <person name="Eisen J."/>
            <person name="Huntemann M."/>
            <person name="Han J."/>
            <person name="Chen A."/>
            <person name="Kyrpides N."/>
            <person name="Mavromatis K."/>
            <person name="Markowitz V."/>
            <person name="Palaniappan K."/>
            <person name="Ivanova N."/>
            <person name="Schaumberg A."/>
            <person name="Pati A."/>
            <person name="Liolios K."/>
            <person name="Nordberg H.P."/>
            <person name="Cantor M.N."/>
            <person name="Hua S.X."/>
            <person name="Woyke T."/>
        </authorList>
    </citation>
    <scope>NUCLEOTIDE SEQUENCE [LARGE SCALE GENOMIC DNA]</scope>
    <source>
        <strain evidence="8 9">DSM 44712</strain>
    </source>
</reference>
<dbReference type="Proteomes" id="UP000021053">
    <property type="component" value="Unassembled WGS sequence"/>
</dbReference>